<sequence length="28" mass="3391">MCLWIHFRSVYFSADSINCYSRMFLTAK</sequence>
<reference evidence="1" key="1">
    <citation type="submission" date="2018-02" db="EMBL/GenBank/DDBJ databases">
        <title>Rhizophora mucronata_Transcriptome.</title>
        <authorList>
            <person name="Meera S.P."/>
            <person name="Sreeshan A."/>
            <person name="Augustine A."/>
        </authorList>
    </citation>
    <scope>NUCLEOTIDE SEQUENCE</scope>
    <source>
        <tissue evidence="1">Leaf</tissue>
    </source>
</reference>
<evidence type="ECO:0000313" key="1">
    <source>
        <dbReference type="EMBL" id="MBW83870.1"/>
    </source>
</evidence>
<name>A0A2P2IRP7_RHIMU</name>
<dbReference type="AlphaFoldDB" id="A0A2P2IRP7"/>
<dbReference type="EMBL" id="GGEC01003387">
    <property type="protein sequence ID" value="MBW83870.1"/>
    <property type="molecule type" value="Transcribed_RNA"/>
</dbReference>
<accession>A0A2P2IRP7</accession>
<proteinExistence type="predicted"/>
<organism evidence="1">
    <name type="scientific">Rhizophora mucronata</name>
    <name type="common">Asiatic mangrove</name>
    <dbReference type="NCBI Taxonomy" id="61149"/>
    <lineage>
        <taxon>Eukaryota</taxon>
        <taxon>Viridiplantae</taxon>
        <taxon>Streptophyta</taxon>
        <taxon>Embryophyta</taxon>
        <taxon>Tracheophyta</taxon>
        <taxon>Spermatophyta</taxon>
        <taxon>Magnoliopsida</taxon>
        <taxon>eudicotyledons</taxon>
        <taxon>Gunneridae</taxon>
        <taxon>Pentapetalae</taxon>
        <taxon>rosids</taxon>
        <taxon>fabids</taxon>
        <taxon>Malpighiales</taxon>
        <taxon>Rhizophoraceae</taxon>
        <taxon>Rhizophora</taxon>
    </lineage>
</organism>
<protein>
    <submittedName>
        <fullName evidence="1">Uncharacterized protein</fullName>
    </submittedName>
</protein>